<evidence type="ECO:0000313" key="1">
    <source>
        <dbReference type="EMBL" id="KAJ7391004.1"/>
    </source>
</evidence>
<dbReference type="AlphaFoldDB" id="A0A9X0DAJ4"/>
<evidence type="ECO:0000313" key="2">
    <source>
        <dbReference type="Proteomes" id="UP001163046"/>
    </source>
</evidence>
<reference evidence="1" key="1">
    <citation type="submission" date="2023-01" db="EMBL/GenBank/DDBJ databases">
        <title>Genome assembly of the deep-sea coral Lophelia pertusa.</title>
        <authorList>
            <person name="Herrera S."/>
            <person name="Cordes E."/>
        </authorList>
    </citation>
    <scope>NUCLEOTIDE SEQUENCE</scope>
    <source>
        <strain evidence="1">USNM1676648</strain>
        <tissue evidence="1">Polyp</tissue>
    </source>
</reference>
<proteinExistence type="predicted"/>
<gene>
    <name evidence="1" type="ORF">OS493_021024</name>
</gene>
<comment type="caution">
    <text evidence="1">The sequence shown here is derived from an EMBL/GenBank/DDBJ whole genome shotgun (WGS) entry which is preliminary data.</text>
</comment>
<accession>A0A9X0DAJ4</accession>
<name>A0A9X0DAJ4_9CNID</name>
<organism evidence="1 2">
    <name type="scientific">Desmophyllum pertusum</name>
    <dbReference type="NCBI Taxonomy" id="174260"/>
    <lineage>
        <taxon>Eukaryota</taxon>
        <taxon>Metazoa</taxon>
        <taxon>Cnidaria</taxon>
        <taxon>Anthozoa</taxon>
        <taxon>Hexacorallia</taxon>
        <taxon>Scleractinia</taxon>
        <taxon>Caryophylliina</taxon>
        <taxon>Caryophylliidae</taxon>
        <taxon>Desmophyllum</taxon>
    </lineage>
</organism>
<dbReference type="Proteomes" id="UP001163046">
    <property type="component" value="Unassembled WGS sequence"/>
</dbReference>
<protein>
    <submittedName>
        <fullName evidence="1">Uncharacterized protein</fullName>
    </submittedName>
</protein>
<keyword evidence="2" id="KW-1185">Reference proteome</keyword>
<dbReference type="OrthoDB" id="5968492at2759"/>
<dbReference type="EMBL" id="MU825409">
    <property type="protein sequence ID" value="KAJ7391004.1"/>
    <property type="molecule type" value="Genomic_DNA"/>
</dbReference>
<sequence>MHLKYPRKRDFYTWEELRCLAKALGFRKDLFNKNVPQEFEKEKLGLSTKSLSNMLDIKCLHGDIHRTYNMHDALYNSRVIEKALDMLSNRYLSFQELREVRVAFQLYEHEDMLGLAIDEHILLRTLKICGRAVSPVKLKQHIKHMRRQVPDRLMLYEFLDLLLLCERNTDVQLQPIPQVTGVDKNNLYKLCDFQAVLCTEDEKKIRHLDTLYEQGSLRASSSHQRDLPSWRLLHQDFFVDSNPRIELVSRQQQRSVELCDHLGHSNQKVMHTRCGYTGASSRTAFLDLNDVSRKLKPLTRQPVQFETQPQQQLEIVENEEATQPEEHYREFEMQRLSASSAGSTKFYRPFDGTTSAKLSRMSKLGHQRILVSPRDLYNSHVMSQNLQWDIETQSQRLKQRTDKHMKEKYSTYYKKLSYFQDPVENPEIEGSRQHKIKELPDMDPTIIKAADSAPLELIITPRKQAPKRDSIYTSLMERLQKTDTLLDYAEVRVQDCGTSMPSFVSDSHFVARRKLHVGKLSPERHGATGTVQLQRLGSLRSIQQDDEDAMKDDEVEQLLEKLQEANYVASGKRGFTNQKHFVFAK</sequence>